<keyword evidence="2" id="KW-1185">Reference proteome</keyword>
<evidence type="ECO:0000313" key="1">
    <source>
        <dbReference type="EMBL" id="KAK5976790.1"/>
    </source>
</evidence>
<reference evidence="1 2" key="1">
    <citation type="submission" date="2019-10" db="EMBL/GenBank/DDBJ databases">
        <title>Assembly and Annotation for the nematode Trichostrongylus colubriformis.</title>
        <authorList>
            <person name="Martin J."/>
        </authorList>
    </citation>
    <scope>NUCLEOTIDE SEQUENCE [LARGE SCALE GENOMIC DNA]</scope>
    <source>
        <strain evidence="1">G859</strain>
        <tissue evidence="1">Whole worm</tissue>
    </source>
</reference>
<name>A0AAN8FGN4_TRICO</name>
<evidence type="ECO:0000313" key="2">
    <source>
        <dbReference type="Proteomes" id="UP001331761"/>
    </source>
</evidence>
<dbReference type="Proteomes" id="UP001331761">
    <property type="component" value="Unassembled WGS sequence"/>
</dbReference>
<organism evidence="1 2">
    <name type="scientific">Trichostrongylus colubriformis</name>
    <name type="common">Black scour worm</name>
    <dbReference type="NCBI Taxonomy" id="6319"/>
    <lineage>
        <taxon>Eukaryota</taxon>
        <taxon>Metazoa</taxon>
        <taxon>Ecdysozoa</taxon>
        <taxon>Nematoda</taxon>
        <taxon>Chromadorea</taxon>
        <taxon>Rhabditida</taxon>
        <taxon>Rhabditina</taxon>
        <taxon>Rhabditomorpha</taxon>
        <taxon>Strongyloidea</taxon>
        <taxon>Trichostrongylidae</taxon>
        <taxon>Trichostrongylus</taxon>
    </lineage>
</organism>
<dbReference type="EMBL" id="WIXE01011385">
    <property type="protein sequence ID" value="KAK5976790.1"/>
    <property type="molecule type" value="Genomic_DNA"/>
</dbReference>
<sequence>AEKNLKFAVIKKQWSDADNDQLDEAVRAEFRRAHEENQRFSQKIARLPNGSAWKNDRMEQLRRWQTIPALTYTTVSLDDDIKFAINDTSERSVPSKAPVLHWTPVPLEMEVQLLVRLAFPLVTPDQTTFIDICRSIAPHFNTNYQWMSGILLTSDPIRLHVERVSQSEIELAARVCVDELEEEQASAPAKLLWPYVAVALRHMLNHLDEHQFLQYAIELIPYGSSFFNPPHPARVFDLALFMGTACEYGKVAFRNNDHIHNVDLDKLLPGEFPIPYLIYRTAWI</sequence>
<accession>A0AAN8FGN4</accession>
<gene>
    <name evidence="1" type="ORF">GCK32_016424</name>
</gene>
<feature type="non-terminal residue" evidence="1">
    <location>
        <position position="1"/>
    </location>
</feature>
<proteinExistence type="predicted"/>
<dbReference type="AlphaFoldDB" id="A0AAN8FGN4"/>
<protein>
    <submittedName>
        <fullName evidence="1">Uncharacterized protein</fullName>
    </submittedName>
</protein>
<comment type="caution">
    <text evidence="1">The sequence shown here is derived from an EMBL/GenBank/DDBJ whole genome shotgun (WGS) entry which is preliminary data.</text>
</comment>